<evidence type="ECO:0000313" key="1">
    <source>
        <dbReference type="EMBL" id="CCD44080.1"/>
    </source>
</evidence>
<reference evidence="2" key="1">
    <citation type="journal article" date="2011" name="PLoS Genet.">
        <title>Genomic analysis of the necrotrophic fungal pathogens Sclerotinia sclerotiorum and Botrytis cinerea.</title>
        <authorList>
            <person name="Amselem J."/>
            <person name="Cuomo C.A."/>
            <person name="van Kan J.A."/>
            <person name="Viaud M."/>
            <person name="Benito E.P."/>
            <person name="Couloux A."/>
            <person name="Coutinho P.M."/>
            <person name="de Vries R.P."/>
            <person name="Dyer P.S."/>
            <person name="Fillinger S."/>
            <person name="Fournier E."/>
            <person name="Gout L."/>
            <person name="Hahn M."/>
            <person name="Kohn L."/>
            <person name="Lapalu N."/>
            <person name="Plummer K.M."/>
            <person name="Pradier J.M."/>
            <person name="Quevillon E."/>
            <person name="Sharon A."/>
            <person name="Simon A."/>
            <person name="ten Have A."/>
            <person name="Tudzynski B."/>
            <person name="Tudzynski P."/>
            <person name="Wincker P."/>
            <person name="Andrew M."/>
            <person name="Anthouard V."/>
            <person name="Beever R.E."/>
            <person name="Beffa R."/>
            <person name="Benoit I."/>
            <person name="Bouzid O."/>
            <person name="Brault B."/>
            <person name="Chen Z."/>
            <person name="Choquer M."/>
            <person name="Collemare J."/>
            <person name="Cotton P."/>
            <person name="Danchin E.G."/>
            <person name="Da Silva C."/>
            <person name="Gautier A."/>
            <person name="Giraud C."/>
            <person name="Giraud T."/>
            <person name="Gonzalez C."/>
            <person name="Grossetete S."/>
            <person name="Guldener U."/>
            <person name="Henrissat B."/>
            <person name="Howlett B.J."/>
            <person name="Kodira C."/>
            <person name="Kretschmer M."/>
            <person name="Lappartient A."/>
            <person name="Leroch M."/>
            <person name="Levis C."/>
            <person name="Mauceli E."/>
            <person name="Neuveglise C."/>
            <person name="Oeser B."/>
            <person name="Pearson M."/>
            <person name="Poulain J."/>
            <person name="Poussereau N."/>
            <person name="Quesneville H."/>
            <person name="Rascle C."/>
            <person name="Schumacher J."/>
            <person name="Segurens B."/>
            <person name="Sexton A."/>
            <person name="Silva E."/>
            <person name="Sirven C."/>
            <person name="Soanes D.M."/>
            <person name="Talbot N.J."/>
            <person name="Templeton M."/>
            <person name="Yandava C."/>
            <person name="Yarden O."/>
            <person name="Zeng Q."/>
            <person name="Rollins J.A."/>
            <person name="Lebrun M.H."/>
            <person name="Dickman M."/>
        </authorList>
    </citation>
    <scope>NUCLEOTIDE SEQUENCE [LARGE SCALE GENOMIC DNA]</scope>
    <source>
        <strain evidence="2">T4</strain>
    </source>
</reference>
<gene>
    <name evidence="1" type="ORF">BofuT4_uP060270.1</name>
</gene>
<dbReference type="HOGENOM" id="CLU_3086940_0_0_1"/>
<dbReference type="Proteomes" id="UP000008177">
    <property type="component" value="Unplaced contigs"/>
</dbReference>
<protein>
    <submittedName>
        <fullName evidence="1">Uncharacterized protein</fullName>
    </submittedName>
</protein>
<name>G2XUD8_BOTF4</name>
<sequence>MHDLIATGLVDKIAQQFAQKGILRAFDLELEALFFRPFYDMQQMMQSEDLDN</sequence>
<dbReference type="EMBL" id="FQ790269">
    <property type="protein sequence ID" value="CCD44080.1"/>
    <property type="molecule type" value="Genomic_DNA"/>
</dbReference>
<accession>G2XUD8</accession>
<proteinExistence type="predicted"/>
<dbReference type="InParanoid" id="G2XUD8"/>
<organism evidence="1 2">
    <name type="scientific">Botryotinia fuckeliana (strain T4)</name>
    <name type="common">Noble rot fungus</name>
    <name type="synonym">Botrytis cinerea</name>
    <dbReference type="NCBI Taxonomy" id="999810"/>
    <lineage>
        <taxon>Eukaryota</taxon>
        <taxon>Fungi</taxon>
        <taxon>Dikarya</taxon>
        <taxon>Ascomycota</taxon>
        <taxon>Pezizomycotina</taxon>
        <taxon>Leotiomycetes</taxon>
        <taxon>Helotiales</taxon>
        <taxon>Sclerotiniaceae</taxon>
        <taxon>Botrytis</taxon>
    </lineage>
</organism>
<evidence type="ECO:0000313" key="2">
    <source>
        <dbReference type="Proteomes" id="UP000008177"/>
    </source>
</evidence>
<dbReference type="AlphaFoldDB" id="G2XUD8"/>